<dbReference type="Proteomes" id="UP000604046">
    <property type="component" value="Unassembled WGS sequence"/>
</dbReference>
<dbReference type="AlphaFoldDB" id="A0A812NYS6"/>
<dbReference type="InterPro" id="IPR001806">
    <property type="entry name" value="Small_GTPase"/>
</dbReference>
<evidence type="ECO:0000256" key="2">
    <source>
        <dbReference type="SAM" id="MobiDB-lite"/>
    </source>
</evidence>
<feature type="region of interest" description="Disordered" evidence="2">
    <location>
        <begin position="1"/>
        <end position="80"/>
    </location>
</feature>
<dbReference type="Gene3D" id="3.40.50.300">
    <property type="entry name" value="P-loop containing nucleotide triphosphate hydrolases"/>
    <property type="match status" value="1"/>
</dbReference>
<sequence length="618" mass="67635">MAAMEPLATLRPVTYEPIAGRREEPRRSRVAREPEPHIQEPRSREAASACGAEVPPWPEAEPQAPTAAPEPQKPPVAERPSDLVAALAPKDPLPPDAVELPILSAASRKQEMPADPPPHIPEIAPSSSHQVVTQAMAQELSIAQSRIQARSLDAWHRHLTGLERWQLLSVVWRLWAGPAKVSALRARLELVLLDELRLAKAREEVQRELSQFLRPKLRSPELWPQVFGGPAGVEPCGGETSDGQAEAGSLERKLFIMKSFIFEFRKRVAEAVAELPGALNGFAEGQAFQTTLEIGAVLCLDQVIAEVAGGSQDPMAPTAVKSQIREGSPRNGVVLKEALPAGRSVAVLLQSLQGASTGRLSLLRGTELLARTARLGELNLTEDESLHLVRRTTGKYTTLGKYSNLASTSDHDVSAKCLLIGGAGSGKSSLLRAVGRKAFVEAYTPTVGVEFSTFQWLSEEGLTTKLQVWDAAGLERFKPIETAYYKGAQGFLAVFSLKSRASLEEIRRLIGETQEKHPESCRCICMVGTHADAAEPEVTQEEALEMAAEQGWPFFAVSCKTGERIDDPFYAWHASLFLYQKLRTLVPSELEETMRDPVSRLVPVPFYVLPYKARGVTR</sequence>
<dbReference type="SUPFAM" id="SSF52540">
    <property type="entry name" value="P-loop containing nucleoside triphosphate hydrolases"/>
    <property type="match status" value="1"/>
</dbReference>
<dbReference type="InterPro" id="IPR005225">
    <property type="entry name" value="Small_GTP-bd"/>
</dbReference>
<dbReference type="PROSITE" id="PS51421">
    <property type="entry name" value="RAS"/>
    <property type="match status" value="1"/>
</dbReference>
<dbReference type="Pfam" id="PF00071">
    <property type="entry name" value="Ras"/>
    <property type="match status" value="1"/>
</dbReference>
<dbReference type="SMART" id="SM00175">
    <property type="entry name" value="RAB"/>
    <property type="match status" value="1"/>
</dbReference>
<gene>
    <name evidence="3" type="primary">RAB26</name>
    <name evidence="3" type="ORF">SNAT2548_LOCUS17407</name>
</gene>
<dbReference type="NCBIfam" id="TIGR00231">
    <property type="entry name" value="small_GTP"/>
    <property type="match status" value="1"/>
</dbReference>
<dbReference type="CDD" id="cd00154">
    <property type="entry name" value="Rab"/>
    <property type="match status" value="1"/>
</dbReference>
<dbReference type="InterPro" id="IPR027417">
    <property type="entry name" value="P-loop_NTPase"/>
</dbReference>
<dbReference type="OrthoDB" id="5976022at2759"/>
<comment type="caution">
    <text evidence="3">The sequence shown here is derived from an EMBL/GenBank/DDBJ whole genome shotgun (WGS) entry which is preliminary data.</text>
</comment>
<keyword evidence="1" id="KW-0547">Nucleotide-binding</keyword>
<organism evidence="3 4">
    <name type="scientific">Symbiodinium natans</name>
    <dbReference type="NCBI Taxonomy" id="878477"/>
    <lineage>
        <taxon>Eukaryota</taxon>
        <taxon>Sar</taxon>
        <taxon>Alveolata</taxon>
        <taxon>Dinophyceae</taxon>
        <taxon>Suessiales</taxon>
        <taxon>Symbiodiniaceae</taxon>
        <taxon>Symbiodinium</taxon>
    </lineage>
</organism>
<reference evidence="3" key="1">
    <citation type="submission" date="2021-02" db="EMBL/GenBank/DDBJ databases">
        <authorList>
            <person name="Dougan E. K."/>
            <person name="Rhodes N."/>
            <person name="Thang M."/>
            <person name="Chan C."/>
        </authorList>
    </citation>
    <scope>NUCLEOTIDE SEQUENCE</scope>
</reference>
<dbReference type="SMART" id="SM00173">
    <property type="entry name" value="RAS"/>
    <property type="match status" value="1"/>
</dbReference>
<evidence type="ECO:0000256" key="1">
    <source>
        <dbReference type="ARBA" id="ARBA00022741"/>
    </source>
</evidence>
<dbReference type="SMART" id="SM00174">
    <property type="entry name" value="RHO"/>
    <property type="match status" value="1"/>
</dbReference>
<dbReference type="GO" id="GO:0005525">
    <property type="term" value="F:GTP binding"/>
    <property type="evidence" value="ECO:0007669"/>
    <property type="project" value="InterPro"/>
</dbReference>
<accession>A0A812NYS6</accession>
<dbReference type="PANTHER" id="PTHR47978">
    <property type="match status" value="1"/>
</dbReference>
<feature type="compositionally biased region" description="Low complexity" evidence="2">
    <location>
        <begin position="60"/>
        <end position="70"/>
    </location>
</feature>
<keyword evidence="4" id="KW-1185">Reference proteome</keyword>
<protein>
    <submittedName>
        <fullName evidence="3">RAB26 protein</fullName>
    </submittedName>
</protein>
<dbReference type="PROSITE" id="PS51419">
    <property type="entry name" value="RAB"/>
    <property type="match status" value="1"/>
</dbReference>
<dbReference type="FunFam" id="3.40.50.300:FF:001447">
    <property type="entry name" value="Ras-related protein Rab-1B"/>
    <property type="match status" value="1"/>
</dbReference>
<evidence type="ECO:0000313" key="4">
    <source>
        <dbReference type="Proteomes" id="UP000604046"/>
    </source>
</evidence>
<dbReference type="EMBL" id="CAJNDS010002111">
    <property type="protein sequence ID" value="CAE7332813.1"/>
    <property type="molecule type" value="Genomic_DNA"/>
</dbReference>
<dbReference type="GO" id="GO:0003924">
    <property type="term" value="F:GTPase activity"/>
    <property type="evidence" value="ECO:0007669"/>
    <property type="project" value="InterPro"/>
</dbReference>
<evidence type="ECO:0000313" key="3">
    <source>
        <dbReference type="EMBL" id="CAE7332813.1"/>
    </source>
</evidence>
<dbReference type="PRINTS" id="PR00449">
    <property type="entry name" value="RASTRNSFRMNG"/>
</dbReference>
<feature type="compositionally biased region" description="Basic and acidic residues" evidence="2">
    <location>
        <begin position="19"/>
        <end position="45"/>
    </location>
</feature>
<name>A0A812NYS6_9DINO</name>
<proteinExistence type="predicted"/>